<dbReference type="KEGG" id="ccal:108623314"/>
<dbReference type="InterPro" id="IPR039777">
    <property type="entry name" value="IFRD"/>
</dbReference>
<dbReference type="AlphaFoldDB" id="A0AAJ7IU36"/>
<comment type="similarity">
    <text evidence="1">Belongs to the IFRD family.</text>
</comment>
<evidence type="ECO:0000256" key="2">
    <source>
        <dbReference type="SAM" id="MobiDB-lite"/>
    </source>
</evidence>
<evidence type="ECO:0000256" key="3">
    <source>
        <dbReference type="SAM" id="SignalP"/>
    </source>
</evidence>
<dbReference type="InterPro" id="IPR009832">
    <property type="entry name" value="DUF1397"/>
</dbReference>
<dbReference type="Pfam" id="PF05004">
    <property type="entry name" value="IFRD"/>
    <property type="match status" value="1"/>
</dbReference>
<dbReference type="SUPFAM" id="SSF48371">
    <property type="entry name" value="ARM repeat"/>
    <property type="match status" value="1"/>
</dbReference>
<proteinExistence type="inferred from homology"/>
<dbReference type="InterPro" id="IPR006921">
    <property type="entry name" value="Interferon-rel_develop_reg_C"/>
</dbReference>
<feature type="compositionally biased region" description="Polar residues" evidence="2">
    <location>
        <begin position="360"/>
        <end position="374"/>
    </location>
</feature>
<dbReference type="Proteomes" id="UP000694925">
    <property type="component" value="Unplaced"/>
</dbReference>
<dbReference type="PANTHER" id="PTHR12354">
    <property type="entry name" value="INTERFERON-RELATED DEVELOPMENTAL REGULATOR"/>
    <property type="match status" value="1"/>
</dbReference>
<evidence type="ECO:0000313" key="6">
    <source>
        <dbReference type="Proteomes" id="UP000694925"/>
    </source>
</evidence>
<dbReference type="RefSeq" id="XP_017877227.1">
    <property type="nucleotide sequence ID" value="XM_018021738.2"/>
</dbReference>
<feature type="compositionally biased region" description="Basic residues" evidence="2">
    <location>
        <begin position="337"/>
        <end position="347"/>
    </location>
</feature>
<keyword evidence="6" id="KW-1185">Reference proteome</keyword>
<feature type="region of interest" description="Disordered" evidence="2">
    <location>
        <begin position="325"/>
        <end position="377"/>
    </location>
</feature>
<reference evidence="7" key="1">
    <citation type="submission" date="2025-08" db="UniProtKB">
        <authorList>
            <consortium name="RefSeq"/>
        </authorList>
    </citation>
    <scope>IDENTIFICATION</scope>
    <source>
        <tissue evidence="7">Whole body</tissue>
    </source>
</reference>
<organism evidence="6 7">
    <name type="scientific">Ceratina calcarata</name>
    <dbReference type="NCBI Taxonomy" id="156304"/>
    <lineage>
        <taxon>Eukaryota</taxon>
        <taxon>Metazoa</taxon>
        <taxon>Ecdysozoa</taxon>
        <taxon>Arthropoda</taxon>
        <taxon>Hexapoda</taxon>
        <taxon>Insecta</taxon>
        <taxon>Pterygota</taxon>
        <taxon>Neoptera</taxon>
        <taxon>Endopterygota</taxon>
        <taxon>Hymenoptera</taxon>
        <taxon>Apocrita</taxon>
        <taxon>Aculeata</taxon>
        <taxon>Apoidea</taxon>
        <taxon>Anthophila</taxon>
        <taxon>Apidae</taxon>
        <taxon>Ceratina</taxon>
        <taxon>Zadontomerus</taxon>
    </lineage>
</organism>
<feature type="chain" id="PRO_5042471976" evidence="3">
    <location>
        <begin position="23"/>
        <end position="769"/>
    </location>
</feature>
<accession>A0AAJ7IU36</accession>
<sequence>MTNAITVTVVVFLCGFLARTNSQENGPTADDVLSKVSDVIDLKSLNVSGASDLIDITSNMSLSTMLKDGLKQKCEKNGKPEAYERTRESMNDLEQCISSFVNVTKLQEEMEKYKPTGDLDVVFKNYCRKTPTLQNCVNNFTIALEPCLEDEEKEMTKIMRSITDSLLKFVCYKEGDRIALFISANGPECLQSKQQQLQDCANSTFSSYAPQNATMDSLSNLGSIVPLVLGAKECADMSTLQACAVKELEKCSDSTPANIVDSIFNYIRRVTPCRNFTSVANSASVSSQTLSVVSVIVAAVLSLSRYIYPEYREVDWSRARAGAVRPSGKWRTMPGKGGRRRKSGHGGKKAEVTSDEDSVNNDACSVSSSQSDNRSMLDDVNDNEVEELSQQEVFEEKLKEAIDGLTQKSAKGRTICFNGIEKIFAIKYVPDFVEDRKMTITDSVERGLKKGRSEEQSTAARLSTLLCVQLGAFESAETVCKDLKNTLTFIANDTSASTQARAECCWALSMNQFLSGNDAADTIEIVQLLSGIFSGSFLKGNGAIATITPEVAALHAAAISSWTLLLTVMAPADINNLISSNKVNSYMPSLNKLRELLGSPHLDIRLSAGEALAVIFELGRDFSCDYEQDWSLDMLEVLKDLATDSNKYRAKKDRKQQRANFRDILRYIEEDVVPEMHVKFGQEILYLEGWCARTQYNACCRLLGPGINIHLAENQLLREIFHLGNKVLPIPSNQKTSKLERTLMNAAAFKARTILRNKNRDKRSASLVS</sequence>
<name>A0AAJ7IU36_9HYME</name>
<protein>
    <submittedName>
        <fullName evidence="7">Interferon-related developmental regulator 1-like</fullName>
    </submittedName>
</protein>
<dbReference type="Pfam" id="PF04836">
    <property type="entry name" value="IFRD_C"/>
    <property type="match status" value="1"/>
</dbReference>
<keyword evidence="3" id="KW-0732">Signal</keyword>
<dbReference type="InterPro" id="IPR016024">
    <property type="entry name" value="ARM-type_fold"/>
</dbReference>
<dbReference type="PANTHER" id="PTHR12354:SF1">
    <property type="entry name" value="INTERFERON-RELATED DEVELOPMENTAL REGULATOR 1"/>
    <property type="match status" value="1"/>
</dbReference>
<evidence type="ECO:0000256" key="1">
    <source>
        <dbReference type="ARBA" id="ARBA00008828"/>
    </source>
</evidence>
<dbReference type="GeneID" id="108623314"/>
<feature type="signal peptide" evidence="3">
    <location>
        <begin position="1"/>
        <end position="22"/>
    </location>
</feature>
<dbReference type="Pfam" id="PF07165">
    <property type="entry name" value="DUF1397"/>
    <property type="match status" value="1"/>
</dbReference>
<gene>
    <name evidence="7" type="primary">LOC108623314</name>
</gene>
<feature type="domain" description="Interferon-related developmental regulator C-terminal" evidence="4">
    <location>
        <begin position="714"/>
        <end position="764"/>
    </location>
</feature>
<dbReference type="InterPro" id="IPR007701">
    <property type="entry name" value="Interferon-rel_develop_reg_N"/>
</dbReference>
<evidence type="ECO:0000259" key="4">
    <source>
        <dbReference type="Pfam" id="PF04836"/>
    </source>
</evidence>
<evidence type="ECO:0000259" key="5">
    <source>
        <dbReference type="Pfam" id="PF05004"/>
    </source>
</evidence>
<evidence type="ECO:0000313" key="7">
    <source>
        <dbReference type="RefSeq" id="XP_017877227.1"/>
    </source>
</evidence>
<feature type="domain" description="Interferon-related developmental regulator N-terminal" evidence="5">
    <location>
        <begin position="364"/>
        <end position="669"/>
    </location>
</feature>